<gene>
    <name evidence="1" type="ORF">M23134_03260</name>
</gene>
<organism evidence="1 2">
    <name type="scientific">Microscilla marina ATCC 23134</name>
    <dbReference type="NCBI Taxonomy" id="313606"/>
    <lineage>
        <taxon>Bacteria</taxon>
        <taxon>Pseudomonadati</taxon>
        <taxon>Bacteroidota</taxon>
        <taxon>Cytophagia</taxon>
        <taxon>Cytophagales</taxon>
        <taxon>Microscillaceae</taxon>
        <taxon>Microscilla</taxon>
    </lineage>
</organism>
<name>A1ZGK5_MICM2</name>
<dbReference type="EMBL" id="AAWS01000006">
    <property type="protein sequence ID" value="EAY30622.1"/>
    <property type="molecule type" value="Genomic_DNA"/>
</dbReference>
<evidence type="ECO:0000313" key="2">
    <source>
        <dbReference type="Proteomes" id="UP000004095"/>
    </source>
</evidence>
<proteinExistence type="predicted"/>
<keyword evidence="2" id="KW-1185">Reference proteome</keyword>
<dbReference type="AlphaFoldDB" id="A1ZGK5"/>
<protein>
    <submittedName>
        <fullName evidence="1">Uncharacterized protein</fullName>
    </submittedName>
</protein>
<accession>A1ZGK5</accession>
<reference evidence="1 2" key="1">
    <citation type="submission" date="2007-01" db="EMBL/GenBank/DDBJ databases">
        <authorList>
            <person name="Haygood M."/>
            <person name="Podell S."/>
            <person name="Anderson C."/>
            <person name="Hopkinson B."/>
            <person name="Roe K."/>
            <person name="Barbeau K."/>
            <person name="Gaasterland T."/>
            <person name="Ferriera S."/>
            <person name="Johnson J."/>
            <person name="Kravitz S."/>
            <person name="Beeson K."/>
            <person name="Sutton G."/>
            <person name="Rogers Y.-H."/>
            <person name="Friedman R."/>
            <person name="Frazier M."/>
            <person name="Venter J.C."/>
        </authorList>
    </citation>
    <scope>NUCLEOTIDE SEQUENCE [LARGE SCALE GENOMIC DNA]</scope>
    <source>
        <strain evidence="1 2">ATCC 23134</strain>
    </source>
</reference>
<dbReference type="Proteomes" id="UP000004095">
    <property type="component" value="Unassembled WGS sequence"/>
</dbReference>
<comment type="caution">
    <text evidence="1">The sequence shown here is derived from an EMBL/GenBank/DDBJ whole genome shotgun (WGS) entry which is preliminary data.</text>
</comment>
<evidence type="ECO:0000313" key="1">
    <source>
        <dbReference type="EMBL" id="EAY30622.1"/>
    </source>
</evidence>
<sequence>MVCFTICLLLGFLFEIFNLMNACCFVCLGCFFSLLFVKYIEFIV</sequence>